<dbReference type="GO" id="GO:0000155">
    <property type="term" value="F:phosphorelay sensor kinase activity"/>
    <property type="evidence" value="ECO:0007669"/>
    <property type="project" value="TreeGrafter"/>
</dbReference>
<reference evidence="2 3" key="1">
    <citation type="submission" date="2019-05" db="EMBL/GenBank/DDBJ databases">
        <authorList>
            <person name="Chen C."/>
        </authorList>
    </citation>
    <scope>NUCLEOTIDE SEQUENCE [LARGE SCALE GENOMIC DNA]</scope>
    <source>
        <strain evidence="2 3">HB172198</strain>
    </source>
</reference>
<keyword evidence="3" id="KW-1185">Reference proteome</keyword>
<evidence type="ECO:0000259" key="1">
    <source>
        <dbReference type="Pfam" id="PF00582"/>
    </source>
</evidence>
<dbReference type="AlphaFoldDB" id="A0A4V1G456"/>
<dbReference type="Gene3D" id="3.40.50.620">
    <property type="entry name" value="HUPs"/>
    <property type="match status" value="1"/>
</dbReference>
<protein>
    <submittedName>
        <fullName evidence="2">UspA domain-containing protein</fullName>
    </submittedName>
</protein>
<dbReference type="Pfam" id="PF00582">
    <property type="entry name" value="Usp"/>
    <property type="match status" value="1"/>
</dbReference>
<dbReference type="InterPro" id="IPR052023">
    <property type="entry name" value="Histidine_kinase_KdpD"/>
</dbReference>
<organism evidence="2 3">
    <name type="scientific">Paenibacillus algicola</name>
    <dbReference type="NCBI Taxonomy" id="2565926"/>
    <lineage>
        <taxon>Bacteria</taxon>
        <taxon>Bacillati</taxon>
        <taxon>Bacillota</taxon>
        <taxon>Bacilli</taxon>
        <taxon>Bacillales</taxon>
        <taxon>Paenibacillaceae</taxon>
        <taxon>Paenibacillus</taxon>
    </lineage>
</organism>
<dbReference type="EMBL" id="CP040396">
    <property type="protein sequence ID" value="QCT03524.1"/>
    <property type="molecule type" value="Genomic_DNA"/>
</dbReference>
<dbReference type="Proteomes" id="UP000300879">
    <property type="component" value="Chromosome"/>
</dbReference>
<dbReference type="KEGG" id="palo:E6C60_2812"/>
<sequence>MNMNQSPAEDTFASESILVCVSYGPSSERLIRRGAKLAQAFQAPLTILTVGVQDEDTYHEERDRNMALWTSLAQQLQAEFLISKRPSRDAAEVIIETARERKITQIVLGQSVRTKWEELTEDSIMNEILRSIELVDIHVVSVKRQVEQHEDDYEPGTKAYLVRDGDSYVLQFETSAADAIEGTFYQSVYTDFNNGIFKTIRGQEVIKYHIFDGAVTT</sequence>
<dbReference type="GO" id="GO:0005886">
    <property type="term" value="C:plasma membrane"/>
    <property type="evidence" value="ECO:0007669"/>
    <property type="project" value="TreeGrafter"/>
</dbReference>
<dbReference type="InterPro" id="IPR006016">
    <property type="entry name" value="UspA"/>
</dbReference>
<name>A0A4V1G456_9BACL</name>
<evidence type="ECO:0000313" key="2">
    <source>
        <dbReference type="EMBL" id="QCT03524.1"/>
    </source>
</evidence>
<dbReference type="PANTHER" id="PTHR45569:SF1">
    <property type="entry name" value="SENSOR PROTEIN KDPD"/>
    <property type="match status" value="1"/>
</dbReference>
<dbReference type="SUPFAM" id="SSF52402">
    <property type="entry name" value="Adenine nucleotide alpha hydrolases-like"/>
    <property type="match status" value="1"/>
</dbReference>
<accession>A0A4V1G456</accession>
<dbReference type="PANTHER" id="PTHR45569">
    <property type="entry name" value="SENSOR PROTEIN KDPD"/>
    <property type="match status" value="1"/>
</dbReference>
<evidence type="ECO:0000313" key="3">
    <source>
        <dbReference type="Proteomes" id="UP000300879"/>
    </source>
</evidence>
<proteinExistence type="predicted"/>
<dbReference type="InterPro" id="IPR014729">
    <property type="entry name" value="Rossmann-like_a/b/a_fold"/>
</dbReference>
<gene>
    <name evidence="2" type="ORF">E6C60_2812</name>
</gene>
<feature type="domain" description="UspA" evidence="1">
    <location>
        <begin position="16"/>
        <end position="131"/>
    </location>
</feature>